<protein>
    <submittedName>
        <fullName evidence="2">(northern house mosquito) hypothetical protein</fullName>
    </submittedName>
</protein>
<dbReference type="AlphaFoldDB" id="A0A8D8F7R1"/>
<reference evidence="2" key="1">
    <citation type="submission" date="2021-05" db="EMBL/GenBank/DDBJ databases">
        <authorList>
            <person name="Alioto T."/>
            <person name="Alioto T."/>
            <person name="Gomez Garrido J."/>
        </authorList>
    </citation>
    <scope>NUCLEOTIDE SEQUENCE</scope>
</reference>
<proteinExistence type="predicted"/>
<feature type="region of interest" description="Disordered" evidence="1">
    <location>
        <begin position="1"/>
        <end position="40"/>
    </location>
</feature>
<dbReference type="EMBL" id="HBUE01290364">
    <property type="protein sequence ID" value="CAG6573699.1"/>
    <property type="molecule type" value="Transcribed_RNA"/>
</dbReference>
<sequence>MTRGRIFQRTTPAADTTPSSLDWLRSGSRTNTSTKRSGFCSRAREAHGLWRFTRESSTKPSRGSPSVLVASSKVWSTAVGSRVFASGSQTSTFSGLRCQRGSIRMSAA</sequence>
<name>A0A8D8F7R1_CULPI</name>
<accession>A0A8D8F7R1</accession>
<feature type="compositionally biased region" description="Polar residues" evidence="1">
    <location>
        <begin position="8"/>
        <end position="20"/>
    </location>
</feature>
<evidence type="ECO:0000313" key="2">
    <source>
        <dbReference type="EMBL" id="CAG6460483.1"/>
    </source>
</evidence>
<dbReference type="EMBL" id="HBUE01040585">
    <property type="protein sequence ID" value="CAG6460483.1"/>
    <property type="molecule type" value="Transcribed_RNA"/>
</dbReference>
<evidence type="ECO:0000256" key="1">
    <source>
        <dbReference type="SAM" id="MobiDB-lite"/>
    </source>
</evidence>
<dbReference type="EMBL" id="HBUE01184672">
    <property type="protein sequence ID" value="CAG6522088.1"/>
    <property type="molecule type" value="Transcribed_RNA"/>
</dbReference>
<feature type="compositionally biased region" description="Polar residues" evidence="1">
    <location>
        <begin position="27"/>
        <end position="36"/>
    </location>
</feature>
<organism evidence="2">
    <name type="scientific">Culex pipiens</name>
    <name type="common">House mosquito</name>
    <dbReference type="NCBI Taxonomy" id="7175"/>
    <lineage>
        <taxon>Eukaryota</taxon>
        <taxon>Metazoa</taxon>
        <taxon>Ecdysozoa</taxon>
        <taxon>Arthropoda</taxon>
        <taxon>Hexapoda</taxon>
        <taxon>Insecta</taxon>
        <taxon>Pterygota</taxon>
        <taxon>Neoptera</taxon>
        <taxon>Endopterygota</taxon>
        <taxon>Diptera</taxon>
        <taxon>Nematocera</taxon>
        <taxon>Culicoidea</taxon>
        <taxon>Culicidae</taxon>
        <taxon>Culicinae</taxon>
        <taxon>Culicini</taxon>
        <taxon>Culex</taxon>
        <taxon>Culex</taxon>
    </lineage>
</organism>